<dbReference type="SUPFAM" id="SSF52540">
    <property type="entry name" value="P-loop containing nucleoside triphosphate hydrolases"/>
    <property type="match status" value="1"/>
</dbReference>
<dbReference type="Proteomes" id="UP000282957">
    <property type="component" value="Unassembled WGS sequence"/>
</dbReference>
<keyword evidence="2" id="KW-1185">Reference proteome</keyword>
<dbReference type="RefSeq" id="WP_127785352.1">
    <property type="nucleotide sequence ID" value="NZ_SACL01000001.1"/>
</dbReference>
<dbReference type="EMBL" id="SACL01000001">
    <property type="protein sequence ID" value="RVT98879.1"/>
    <property type="molecule type" value="Genomic_DNA"/>
</dbReference>
<evidence type="ECO:0000313" key="1">
    <source>
        <dbReference type="EMBL" id="RVT98879.1"/>
    </source>
</evidence>
<accession>A0A437MML9</accession>
<dbReference type="PANTHER" id="PTHR13696">
    <property type="entry name" value="P-LOOP CONTAINING NUCLEOSIDE TRIPHOSPHATE HYDROLASE"/>
    <property type="match status" value="1"/>
</dbReference>
<dbReference type="InterPro" id="IPR027417">
    <property type="entry name" value="P-loop_NTPase"/>
</dbReference>
<protein>
    <submittedName>
        <fullName evidence="1">Cellulose synthase operon protein YhjQ</fullName>
    </submittedName>
</protein>
<proteinExistence type="predicted"/>
<dbReference type="PANTHER" id="PTHR13696:SF99">
    <property type="entry name" value="COBYRINIC ACID AC-DIAMIDE SYNTHASE"/>
    <property type="match status" value="1"/>
</dbReference>
<dbReference type="InterPro" id="IPR017746">
    <property type="entry name" value="Cellulose_synthase_operon_BcsQ"/>
</dbReference>
<dbReference type="Gene3D" id="3.40.50.300">
    <property type="entry name" value="P-loop containing nucleotide triphosphate hydrolases"/>
    <property type="match status" value="1"/>
</dbReference>
<gene>
    <name evidence="1" type="ORF">EOD42_01830</name>
</gene>
<dbReference type="Pfam" id="PF06564">
    <property type="entry name" value="CBP_BcsQ"/>
    <property type="match status" value="1"/>
</dbReference>
<sequence length="271" mass="28796">MPLIAVASPKGGVGKTTLTAHLAALLAAKGYRVLAMDLDPQNALRLHLGVSIRDEGGFLAHLSERGNWRQSLRHTDFGVQLLPYGAADPAEVLDIQTALAQDPGLLAEPVREMLKDPELLVLVDSPPGPSAALASLYPLIDHMLVVLLADGGSASLMPQIVSGRFMGRGSLIERLAEKSMVVINQFERGAPLPEAVLDLATKTLGHRLLGVVARDAAVMEALASKRLLTEGGRGAAEDMAVLADAFIRRTQLRRPGERRSGGFSALNEWGA</sequence>
<dbReference type="InterPro" id="IPR050678">
    <property type="entry name" value="DNA_Partitioning_ATPase"/>
</dbReference>
<name>A0A437MML9_9PROT</name>
<evidence type="ECO:0000313" key="2">
    <source>
        <dbReference type="Proteomes" id="UP000282957"/>
    </source>
</evidence>
<comment type="caution">
    <text evidence="1">The sequence shown here is derived from an EMBL/GenBank/DDBJ whole genome shotgun (WGS) entry which is preliminary data.</text>
</comment>
<organism evidence="1 2">
    <name type="scientific">Rhodovarius crocodyli</name>
    <dbReference type="NCBI Taxonomy" id="1979269"/>
    <lineage>
        <taxon>Bacteria</taxon>
        <taxon>Pseudomonadati</taxon>
        <taxon>Pseudomonadota</taxon>
        <taxon>Alphaproteobacteria</taxon>
        <taxon>Acetobacterales</taxon>
        <taxon>Roseomonadaceae</taxon>
        <taxon>Rhodovarius</taxon>
    </lineage>
</organism>
<dbReference type="AlphaFoldDB" id="A0A437MML9"/>
<dbReference type="OrthoDB" id="5288747at2"/>
<reference evidence="1 2" key="1">
    <citation type="submission" date="2019-01" db="EMBL/GenBank/DDBJ databases">
        <authorList>
            <person name="Chen W.-M."/>
        </authorList>
    </citation>
    <scope>NUCLEOTIDE SEQUENCE [LARGE SCALE GENOMIC DNA]</scope>
    <source>
        <strain evidence="1 2">CCP-6</strain>
    </source>
</reference>